<keyword evidence="2" id="KW-0812">Transmembrane</keyword>
<reference evidence="3 4" key="1">
    <citation type="journal article" date="2022" name="Nat. Plants">
        <title>Genomes of leafy and leafless Platanthera orchids illuminate the evolution of mycoheterotrophy.</title>
        <authorList>
            <person name="Li M.H."/>
            <person name="Liu K.W."/>
            <person name="Li Z."/>
            <person name="Lu H.C."/>
            <person name="Ye Q.L."/>
            <person name="Zhang D."/>
            <person name="Wang J.Y."/>
            <person name="Li Y.F."/>
            <person name="Zhong Z.M."/>
            <person name="Liu X."/>
            <person name="Yu X."/>
            <person name="Liu D.K."/>
            <person name="Tu X.D."/>
            <person name="Liu B."/>
            <person name="Hao Y."/>
            <person name="Liao X.Y."/>
            <person name="Jiang Y.T."/>
            <person name="Sun W.H."/>
            <person name="Chen J."/>
            <person name="Chen Y.Q."/>
            <person name="Ai Y."/>
            <person name="Zhai J.W."/>
            <person name="Wu S.S."/>
            <person name="Zhou Z."/>
            <person name="Hsiao Y.Y."/>
            <person name="Wu W.L."/>
            <person name="Chen Y.Y."/>
            <person name="Lin Y.F."/>
            <person name="Hsu J.L."/>
            <person name="Li C.Y."/>
            <person name="Wang Z.W."/>
            <person name="Zhao X."/>
            <person name="Zhong W.Y."/>
            <person name="Ma X.K."/>
            <person name="Ma L."/>
            <person name="Huang J."/>
            <person name="Chen G.Z."/>
            <person name="Huang M.Z."/>
            <person name="Huang L."/>
            <person name="Peng D.H."/>
            <person name="Luo Y.B."/>
            <person name="Zou S.Q."/>
            <person name="Chen S.P."/>
            <person name="Lan S."/>
            <person name="Tsai W.C."/>
            <person name="Van de Peer Y."/>
            <person name="Liu Z.J."/>
        </authorList>
    </citation>
    <scope>NUCLEOTIDE SEQUENCE [LARGE SCALE GENOMIC DNA]</scope>
    <source>
        <strain evidence="3">Lor287</strain>
    </source>
</reference>
<accession>A0AAP0C3H7</accession>
<dbReference type="GO" id="GO:0005886">
    <property type="term" value="C:plasma membrane"/>
    <property type="evidence" value="ECO:0007669"/>
    <property type="project" value="TreeGrafter"/>
</dbReference>
<dbReference type="PANTHER" id="PTHR43243:SF41">
    <property type="entry name" value="CATIONIC AMINO ACID TRANSPORTER 7, CHLOROPLASTIC"/>
    <property type="match status" value="1"/>
</dbReference>
<evidence type="ECO:0000256" key="2">
    <source>
        <dbReference type="SAM" id="Phobius"/>
    </source>
</evidence>
<dbReference type="PANTHER" id="PTHR43243">
    <property type="entry name" value="INNER MEMBRANE TRANSPORTER YGJI-RELATED"/>
    <property type="match status" value="1"/>
</dbReference>
<keyword evidence="2" id="KW-0472">Membrane</keyword>
<sequence length="83" mass="9086">MSRVRACSESDMARMLRWDDHVGLGICRMPDTGVFVSNCRVVRNFAVPAVIVSYAIAGLCALLSAFYYAEFVFDLTGSGLSDI</sequence>
<evidence type="ECO:0000313" key="4">
    <source>
        <dbReference type="Proteomes" id="UP001418222"/>
    </source>
</evidence>
<protein>
    <submittedName>
        <fullName evidence="3">Uncharacterized protein</fullName>
    </submittedName>
</protein>
<comment type="caution">
    <text evidence="3">The sequence shown here is derived from an EMBL/GenBank/DDBJ whole genome shotgun (WGS) entry which is preliminary data.</text>
</comment>
<name>A0AAP0C3H7_9ASPA</name>
<dbReference type="EMBL" id="JBBWWQ010000001">
    <property type="protein sequence ID" value="KAK8957144.1"/>
    <property type="molecule type" value="Genomic_DNA"/>
</dbReference>
<dbReference type="Gene3D" id="1.20.1740.10">
    <property type="entry name" value="Amino acid/polyamine transporter I"/>
    <property type="match status" value="1"/>
</dbReference>
<proteinExistence type="inferred from homology"/>
<dbReference type="Proteomes" id="UP001418222">
    <property type="component" value="Unassembled WGS sequence"/>
</dbReference>
<feature type="transmembrane region" description="Helical" evidence="2">
    <location>
        <begin position="45"/>
        <end position="69"/>
    </location>
</feature>
<dbReference type="AlphaFoldDB" id="A0AAP0C3H7"/>
<evidence type="ECO:0000313" key="3">
    <source>
        <dbReference type="EMBL" id="KAK8957144.1"/>
    </source>
</evidence>
<gene>
    <name evidence="3" type="ORF">KSP39_PZI000270</name>
</gene>
<dbReference type="GO" id="GO:0015171">
    <property type="term" value="F:amino acid transmembrane transporter activity"/>
    <property type="evidence" value="ECO:0007669"/>
    <property type="project" value="TreeGrafter"/>
</dbReference>
<keyword evidence="2" id="KW-1133">Transmembrane helix</keyword>
<comment type="similarity">
    <text evidence="1">Belongs to the amino acid-polyamine-organocation (APC) superfamily. Cationic amino acid transporter (CAT) (TC 2.A.3.3) family.</text>
</comment>
<evidence type="ECO:0000256" key="1">
    <source>
        <dbReference type="ARBA" id="ARBA00008572"/>
    </source>
</evidence>
<keyword evidence="4" id="KW-1185">Reference proteome</keyword>
<organism evidence="3 4">
    <name type="scientific">Platanthera zijinensis</name>
    <dbReference type="NCBI Taxonomy" id="2320716"/>
    <lineage>
        <taxon>Eukaryota</taxon>
        <taxon>Viridiplantae</taxon>
        <taxon>Streptophyta</taxon>
        <taxon>Embryophyta</taxon>
        <taxon>Tracheophyta</taxon>
        <taxon>Spermatophyta</taxon>
        <taxon>Magnoliopsida</taxon>
        <taxon>Liliopsida</taxon>
        <taxon>Asparagales</taxon>
        <taxon>Orchidaceae</taxon>
        <taxon>Orchidoideae</taxon>
        <taxon>Orchideae</taxon>
        <taxon>Orchidinae</taxon>
        <taxon>Platanthera</taxon>
    </lineage>
</organism>